<dbReference type="Proteomes" id="UP000316437">
    <property type="component" value="Unassembled WGS sequence"/>
</dbReference>
<proteinExistence type="predicted"/>
<sequence length="922" mass="105583">MSRPYNFIKSIVKDNYELFKDSMSYEDAMDMAVSNVLKPLDVKSVDHPSITFSSKEEIRDFLISELQYEVNINQGVEAGEYHTLTDDSGHIPWYRDKVATDKIDFKFWKRYRKYLLNIRQWPVPTVDRLDEITDDIIERLEDPTIKDRAFDRRGLVVGYVQSGKTANFTGLINKAIDSGYKVIIVLSGMHKNLRSQTQMRIDEEVIGRDTSDQAQVKRIGVTTLPGEGYINVDTFTTQNDSGDFSRSFAQQVGGVQPGSDRPMILIVKKNVSVLGNLIRYFRESLDTLSDEYVLQNSEGESILNNLPLLLIDDEADQATPNTRASANDTGELDPTSINRNIRQLLNIFNQKAYVGYTATPFANIFMHHDNEHSLYGKDLFPSSFIISMEAPSNYFGPVQVFGLNESETEHGLPIHITVDDASMTNSDFLPLRHRATDVPDHIPESMKEAIKCFIISSAIRRLRGQGNKHNTMLIHCTRFNDIQNAVGRFVEDEFNRLREGIANDDNDIIQEFKILFERDYIRITTQMERVLHNWDEVRANLKPAVLKMERRPHIINGTAGDILDYKNREGSGLSVIAIGGDKLSRGLTLEGLTISYFTRASTLYDTLMQMGRWFGYRTGFEDLCRIYTTDDLFSWYRHISTAFEILRKEFMEMSRQKSTPMEFGLRVLSHPDMMATNAMKMRHTTTLPLTYKGKLTETSSLSGDRSILVNNSNAVEDFIQALSPFPIAQKENTYLWTGVPKEIVISFLDAYISYRGAPASSTKRIIEFIEKQKEDDSPNDILDIWNVALASLIRNTQEDLVQIAGLDIKPFTRSIKEEFINNRLFIQRLVSPEDEKIDFEIETTATSKDLRALLPRLNRPLITIYPLLIENYRETSEDPVELLSLDKMPFGFAISWPNNHNLKQSTYDINSVYEELELANYD</sequence>
<dbReference type="EMBL" id="VFPD01000001">
    <property type="protein sequence ID" value="TQM21062.1"/>
    <property type="molecule type" value="Genomic_DNA"/>
</dbReference>
<dbReference type="AlphaFoldDB" id="A0A543EHK8"/>
<reference evidence="2 3" key="1">
    <citation type="submission" date="2019-06" db="EMBL/GenBank/DDBJ databases">
        <title>Sorghum-associated microbial communities from plants grown in Nebraska, USA.</title>
        <authorList>
            <person name="Schachtman D."/>
        </authorList>
    </citation>
    <scope>NUCLEOTIDE SEQUENCE [LARGE SCALE GENOMIC DNA]</scope>
    <source>
        <strain evidence="2 3">110</strain>
    </source>
</reference>
<name>A0A543EHK8_9FLAO</name>
<gene>
    <name evidence="2" type="ORF">FB551_0743</name>
</gene>
<feature type="domain" description="Putative endonuclease Z1" evidence="1">
    <location>
        <begin position="445"/>
        <end position="673"/>
    </location>
</feature>
<keyword evidence="3" id="KW-1185">Reference proteome</keyword>
<protein>
    <submittedName>
        <fullName evidence="2">Z1 domain-containing protein</fullName>
    </submittedName>
</protein>
<evidence type="ECO:0000313" key="3">
    <source>
        <dbReference type="Proteomes" id="UP000316437"/>
    </source>
</evidence>
<dbReference type="InterPro" id="IPR018310">
    <property type="entry name" value="Put_endonuclease_Z1-dom"/>
</dbReference>
<evidence type="ECO:0000259" key="1">
    <source>
        <dbReference type="Pfam" id="PF10593"/>
    </source>
</evidence>
<accession>A0A543EHK8</accession>
<comment type="caution">
    <text evidence="2">The sequence shown here is derived from an EMBL/GenBank/DDBJ whole genome shotgun (WGS) entry which is preliminary data.</text>
</comment>
<dbReference type="RefSeq" id="WP_142015142.1">
    <property type="nucleotide sequence ID" value="NZ_VFPD01000001.1"/>
</dbReference>
<evidence type="ECO:0000313" key="2">
    <source>
        <dbReference type="EMBL" id="TQM21062.1"/>
    </source>
</evidence>
<organism evidence="2 3">
    <name type="scientific">Chryseobacterium aquifrigidense</name>
    <dbReference type="NCBI Taxonomy" id="558021"/>
    <lineage>
        <taxon>Bacteria</taxon>
        <taxon>Pseudomonadati</taxon>
        <taxon>Bacteroidota</taxon>
        <taxon>Flavobacteriia</taxon>
        <taxon>Flavobacteriales</taxon>
        <taxon>Weeksellaceae</taxon>
        <taxon>Chryseobacterium group</taxon>
        <taxon>Chryseobacterium</taxon>
    </lineage>
</organism>
<dbReference type="Pfam" id="PF10593">
    <property type="entry name" value="Z1"/>
    <property type="match status" value="1"/>
</dbReference>